<protein>
    <recommendedName>
        <fullName evidence="2">Methyltransferase domain-containing protein</fullName>
    </recommendedName>
</protein>
<dbReference type="SUPFAM" id="SSF55729">
    <property type="entry name" value="Acyl-CoA N-acyltransferases (Nat)"/>
    <property type="match status" value="1"/>
</dbReference>
<dbReference type="Pfam" id="PF13649">
    <property type="entry name" value="Methyltransf_25"/>
    <property type="match status" value="1"/>
</dbReference>
<proteinExistence type="predicted"/>
<reference evidence="3" key="1">
    <citation type="journal article" date="2014" name="Int. J. Syst. Evol. Microbiol.">
        <title>Complete genome sequence of Corynebacterium casei LMG S-19264T (=DSM 44701T), isolated from a smear-ripened cheese.</title>
        <authorList>
            <consortium name="US DOE Joint Genome Institute (JGI-PGF)"/>
            <person name="Walter F."/>
            <person name="Albersmeier A."/>
            <person name="Kalinowski J."/>
            <person name="Ruckert C."/>
        </authorList>
    </citation>
    <scope>NUCLEOTIDE SEQUENCE</scope>
    <source>
        <strain evidence="3">CGMCC 1.15425</strain>
    </source>
</reference>
<name>A0A917LSE0_9GAMM</name>
<comment type="caution">
    <text evidence="3">The sequence shown here is derived from an EMBL/GenBank/DDBJ whole genome shotgun (WGS) entry which is preliminary data.</text>
</comment>
<dbReference type="Gene3D" id="3.40.50.150">
    <property type="entry name" value="Vaccinia Virus protein VP39"/>
    <property type="match status" value="1"/>
</dbReference>
<dbReference type="InterPro" id="IPR041698">
    <property type="entry name" value="Methyltransf_25"/>
</dbReference>
<evidence type="ECO:0000259" key="2">
    <source>
        <dbReference type="Pfam" id="PF13649"/>
    </source>
</evidence>
<sequence>METGLQQLLYPLNIYATGMLRDQGRISYLSYGWVGGELSQAVTPLEAQQALADQILALVNKPAGSRVLDIGCGTGQLMLALSGSGFEVHGIDNNAQAVALARDTVRSSGLSANVIHDDFSRAWQSMEAGGFDVVILQNSFRYFPSSLIFSAALHLLAPGGRLIISEEFDVEHAEHRKQRELPALDYTLAEAERNGLQLSRRMDLSAGVIGFMQDFSARLERQAAGMIADHLMSESTWQQVQQGIEHDLTEMQQGNRSHQLLQLDMSSYDPDRVTERPLIIPAELKSSTDYAALFEACFDSPFSADLWQWKYGEGRGASVAALKEGRLVAHYGGIVRAIVYFGTPESAVQIGDVMVLPKERGFFSRSGLFFRTATAMLEQHAGYAARHLLGFGFPNIKAMHVALRLKLYQKTDDLVSLTLKPEIAREATESALPVQAKDWSTIEDNCINHVWERMKSSLTDGIVGVRDADYVRFRYQQRPGQDYQLLVVDEEGKTPGLVVYRRHGEQEMVMDVIAAADDVQAVLQAAMRYVEGQGREMFCWITRGQLQRFGTENFLVADTAIQIPCNAWSRGPDVESLQGAWWLTAGDTDFL</sequence>
<evidence type="ECO:0000313" key="3">
    <source>
        <dbReference type="EMBL" id="GGG54781.1"/>
    </source>
</evidence>
<dbReference type="SUPFAM" id="SSF53335">
    <property type="entry name" value="S-adenosyl-L-methionine-dependent methyltransferases"/>
    <property type="match status" value="1"/>
</dbReference>
<dbReference type="Gene3D" id="3.40.630.30">
    <property type="match status" value="1"/>
</dbReference>
<organism evidence="3 4">
    <name type="scientific">Pseudohongiella nitratireducens</name>
    <dbReference type="NCBI Taxonomy" id="1768907"/>
    <lineage>
        <taxon>Bacteria</taxon>
        <taxon>Pseudomonadati</taxon>
        <taxon>Pseudomonadota</taxon>
        <taxon>Gammaproteobacteria</taxon>
        <taxon>Pseudomonadales</taxon>
        <taxon>Pseudohongiellaceae</taxon>
        <taxon>Pseudohongiella</taxon>
    </lineage>
</organism>
<evidence type="ECO:0000313" key="4">
    <source>
        <dbReference type="Proteomes" id="UP000627715"/>
    </source>
</evidence>
<keyword evidence="4" id="KW-1185">Reference proteome</keyword>
<dbReference type="GO" id="GO:0016740">
    <property type="term" value="F:transferase activity"/>
    <property type="evidence" value="ECO:0007669"/>
    <property type="project" value="UniProtKB-KW"/>
</dbReference>
<feature type="domain" description="Methyltransferase" evidence="2">
    <location>
        <begin position="67"/>
        <end position="160"/>
    </location>
</feature>
<dbReference type="Pfam" id="PF13527">
    <property type="entry name" value="Acetyltransf_9"/>
    <property type="match status" value="1"/>
</dbReference>
<dbReference type="InterPro" id="IPR029063">
    <property type="entry name" value="SAM-dependent_MTases_sf"/>
</dbReference>
<keyword evidence="1" id="KW-0808">Transferase</keyword>
<dbReference type="OrthoDB" id="8542820at2"/>
<dbReference type="EMBL" id="BMIY01000004">
    <property type="protein sequence ID" value="GGG54781.1"/>
    <property type="molecule type" value="Genomic_DNA"/>
</dbReference>
<dbReference type="CDD" id="cd02440">
    <property type="entry name" value="AdoMet_MTases"/>
    <property type="match status" value="1"/>
</dbReference>
<dbReference type="AlphaFoldDB" id="A0A917LSE0"/>
<dbReference type="PANTHER" id="PTHR43861">
    <property type="entry name" value="TRANS-ACONITATE 2-METHYLTRANSFERASE-RELATED"/>
    <property type="match status" value="1"/>
</dbReference>
<evidence type="ECO:0000256" key="1">
    <source>
        <dbReference type="ARBA" id="ARBA00022679"/>
    </source>
</evidence>
<dbReference type="InterPro" id="IPR016181">
    <property type="entry name" value="Acyl_CoA_acyltransferase"/>
</dbReference>
<accession>A0A917LSE0</accession>
<dbReference type="Proteomes" id="UP000627715">
    <property type="component" value="Unassembled WGS sequence"/>
</dbReference>
<gene>
    <name evidence="3" type="ORF">GCM10011403_09870</name>
</gene>
<reference evidence="3" key="2">
    <citation type="submission" date="2020-09" db="EMBL/GenBank/DDBJ databases">
        <authorList>
            <person name="Sun Q."/>
            <person name="Zhou Y."/>
        </authorList>
    </citation>
    <scope>NUCLEOTIDE SEQUENCE</scope>
    <source>
        <strain evidence="3">CGMCC 1.15425</strain>
    </source>
</reference>